<dbReference type="AlphaFoldDB" id="A0A085V4P5"/>
<name>A0A085V4P5_PSESX</name>
<dbReference type="RefSeq" id="WP_020291867.1">
    <property type="nucleotide sequence ID" value="NZ_JPQT01000110.1"/>
</dbReference>
<dbReference type="Proteomes" id="UP000028643">
    <property type="component" value="Unassembled WGS sequence"/>
</dbReference>
<dbReference type="PATRIC" id="fig|317.174.peg.3438"/>
<dbReference type="EMBL" id="JPQT01000110">
    <property type="protein sequence ID" value="KFE50408.1"/>
    <property type="molecule type" value="Genomic_DNA"/>
</dbReference>
<proteinExistence type="predicted"/>
<evidence type="ECO:0000313" key="2">
    <source>
        <dbReference type="Proteomes" id="UP000028643"/>
    </source>
</evidence>
<organism evidence="1 2">
    <name type="scientific">Pseudomonas syringae</name>
    <dbReference type="NCBI Taxonomy" id="317"/>
    <lineage>
        <taxon>Bacteria</taxon>
        <taxon>Pseudomonadati</taxon>
        <taxon>Pseudomonadota</taxon>
        <taxon>Gammaproteobacteria</taxon>
        <taxon>Pseudomonadales</taxon>
        <taxon>Pseudomonadaceae</taxon>
        <taxon>Pseudomonas</taxon>
    </lineage>
</organism>
<evidence type="ECO:0008006" key="3">
    <source>
        <dbReference type="Google" id="ProtNLM"/>
    </source>
</evidence>
<comment type="caution">
    <text evidence="1">The sequence shown here is derived from an EMBL/GenBank/DDBJ whole genome shotgun (WGS) entry which is preliminary data.</text>
</comment>
<gene>
    <name evidence="1" type="ORF">IV02_16830</name>
</gene>
<sequence length="67" mass="7291">MNKASSETSLEQSLLHISDLLRCAAATAYETGDSLNGPKRDLAFSAVHLIEMARTELDRSLVSVEAR</sequence>
<accession>A0A085V4P5</accession>
<evidence type="ECO:0000313" key="1">
    <source>
        <dbReference type="EMBL" id="KFE50408.1"/>
    </source>
</evidence>
<dbReference type="Pfam" id="PF19619">
    <property type="entry name" value="DUF6124"/>
    <property type="match status" value="1"/>
</dbReference>
<reference evidence="1 2" key="1">
    <citation type="submission" date="2014-07" db="EMBL/GenBank/DDBJ databases">
        <title>Draft Genome Sequences of Environmental Pseudomonas syringae strains.</title>
        <authorList>
            <person name="Baltrus D.A."/>
            <person name="Berge O."/>
            <person name="Morris C."/>
        </authorList>
    </citation>
    <scope>NUCLEOTIDE SEQUENCE [LARGE SCALE GENOMIC DNA]</scope>
    <source>
        <strain evidence="1 2">CEB003</strain>
    </source>
</reference>
<protein>
    <recommendedName>
        <fullName evidence="3">DUF3077 domain-containing protein</fullName>
    </recommendedName>
</protein>